<evidence type="ECO:0000256" key="1">
    <source>
        <dbReference type="SAM" id="SignalP"/>
    </source>
</evidence>
<keyword evidence="1" id="KW-0732">Signal</keyword>
<dbReference type="Proteomes" id="UP000241899">
    <property type="component" value="Unassembled WGS sequence"/>
</dbReference>
<evidence type="ECO:0000313" key="3">
    <source>
        <dbReference type="Proteomes" id="UP000241899"/>
    </source>
</evidence>
<dbReference type="RefSeq" id="WP_107324532.1">
    <property type="nucleotide sequence ID" value="NZ_NHSP01000078.1"/>
</dbReference>
<keyword evidence="3" id="KW-1185">Reference proteome</keyword>
<accession>A0A2T4JJE5</accession>
<protein>
    <submittedName>
        <fullName evidence="2">Uncharacterized protein</fullName>
    </submittedName>
</protein>
<name>A0A2T4JJE5_9RHOB</name>
<proteinExistence type="predicted"/>
<gene>
    <name evidence="2" type="ORF">C5F46_06390</name>
</gene>
<dbReference type="AlphaFoldDB" id="A0A2T4JJE5"/>
<reference evidence="2 3" key="1">
    <citation type="submission" date="2018-03" db="EMBL/GenBank/DDBJ databases">
        <title>Rhodobacter veldkampii.</title>
        <authorList>
            <person name="Meyer T.E."/>
            <person name="Miller S."/>
            <person name="Lodha T."/>
            <person name="Gandham S."/>
            <person name="Chintalapati S."/>
            <person name="Chintalapati V.R."/>
        </authorList>
    </citation>
    <scope>NUCLEOTIDE SEQUENCE [LARGE SCALE GENOMIC DNA]</scope>
    <source>
        <strain evidence="2 3">DSM 11550</strain>
    </source>
</reference>
<feature type="chain" id="PRO_5015430958" evidence="1">
    <location>
        <begin position="35"/>
        <end position="238"/>
    </location>
</feature>
<feature type="signal peptide" evidence="1">
    <location>
        <begin position="1"/>
        <end position="34"/>
    </location>
</feature>
<comment type="caution">
    <text evidence="2">The sequence shown here is derived from an EMBL/GenBank/DDBJ whole genome shotgun (WGS) entry which is preliminary data.</text>
</comment>
<sequence>MPPVNGIRCQTNAKPARTGTVAALFCAVASLAVAAAALQRLGAEYAAIRFGEMSPPQQIERLAAGPPPMPGSLRGTRLLLEGCDRALRGPLAAVQSAARRTAVGKNCGAIAGQVLATAPTLGLAHLIVAEVALAQQDHAVFEAALIRANRAAAQEGWLAQRRFDLAAPGCAALSPKARRVLQADARVLVTTHSGRLLLAQHYQRVAALRPLLAEVTQAAPVAAQRSFLGALRRDGAMP</sequence>
<evidence type="ECO:0000313" key="2">
    <source>
        <dbReference type="EMBL" id="PTE18002.1"/>
    </source>
</evidence>
<organism evidence="2 3">
    <name type="scientific">Phaeovulum veldkampii DSM 11550</name>
    <dbReference type="NCBI Taxonomy" id="1185920"/>
    <lineage>
        <taxon>Bacteria</taxon>
        <taxon>Pseudomonadati</taxon>
        <taxon>Pseudomonadota</taxon>
        <taxon>Alphaproteobacteria</taxon>
        <taxon>Rhodobacterales</taxon>
        <taxon>Paracoccaceae</taxon>
        <taxon>Phaeovulum</taxon>
    </lineage>
</organism>
<dbReference type="EMBL" id="PZKF01000011">
    <property type="protein sequence ID" value="PTE18002.1"/>
    <property type="molecule type" value="Genomic_DNA"/>
</dbReference>